<evidence type="ECO:0000313" key="3">
    <source>
        <dbReference type="Proteomes" id="UP001218218"/>
    </source>
</evidence>
<name>A0AAD6Z0I9_9AGAR</name>
<organism evidence="2 3">
    <name type="scientific">Mycena albidolilacea</name>
    <dbReference type="NCBI Taxonomy" id="1033008"/>
    <lineage>
        <taxon>Eukaryota</taxon>
        <taxon>Fungi</taxon>
        <taxon>Dikarya</taxon>
        <taxon>Basidiomycota</taxon>
        <taxon>Agaricomycotina</taxon>
        <taxon>Agaricomycetes</taxon>
        <taxon>Agaricomycetidae</taxon>
        <taxon>Agaricales</taxon>
        <taxon>Marasmiineae</taxon>
        <taxon>Mycenaceae</taxon>
        <taxon>Mycena</taxon>
    </lineage>
</organism>
<feature type="region of interest" description="Disordered" evidence="1">
    <location>
        <begin position="94"/>
        <end position="116"/>
    </location>
</feature>
<reference evidence="2" key="1">
    <citation type="submission" date="2023-03" db="EMBL/GenBank/DDBJ databases">
        <title>Massive genome expansion in bonnet fungi (Mycena s.s.) driven by repeated elements and novel gene families across ecological guilds.</title>
        <authorList>
            <consortium name="Lawrence Berkeley National Laboratory"/>
            <person name="Harder C.B."/>
            <person name="Miyauchi S."/>
            <person name="Viragh M."/>
            <person name="Kuo A."/>
            <person name="Thoen E."/>
            <person name="Andreopoulos B."/>
            <person name="Lu D."/>
            <person name="Skrede I."/>
            <person name="Drula E."/>
            <person name="Henrissat B."/>
            <person name="Morin E."/>
            <person name="Kohler A."/>
            <person name="Barry K."/>
            <person name="LaButti K."/>
            <person name="Morin E."/>
            <person name="Salamov A."/>
            <person name="Lipzen A."/>
            <person name="Mereny Z."/>
            <person name="Hegedus B."/>
            <person name="Baldrian P."/>
            <person name="Stursova M."/>
            <person name="Weitz H."/>
            <person name="Taylor A."/>
            <person name="Grigoriev I.V."/>
            <person name="Nagy L.G."/>
            <person name="Martin F."/>
            <person name="Kauserud H."/>
        </authorList>
    </citation>
    <scope>NUCLEOTIDE SEQUENCE</scope>
    <source>
        <strain evidence="2">CBHHK002</strain>
    </source>
</reference>
<evidence type="ECO:0000256" key="1">
    <source>
        <dbReference type="SAM" id="MobiDB-lite"/>
    </source>
</evidence>
<dbReference type="EMBL" id="JARIHO010000113">
    <property type="protein sequence ID" value="KAJ7302647.1"/>
    <property type="molecule type" value="Genomic_DNA"/>
</dbReference>
<sequence length="116" mass="12709">MQGAASTGLESGLAPGFLLILTTYHFSAVRGAERTKYGLSAASSERASGTEWHHIVVGLDESITANNKHMHTYGEDKRLVARGDVEELHDMAHEGRDLASHQVYPATGRSRRHQLK</sequence>
<comment type="caution">
    <text evidence="2">The sequence shown here is derived from an EMBL/GenBank/DDBJ whole genome shotgun (WGS) entry which is preliminary data.</text>
</comment>
<evidence type="ECO:0000313" key="2">
    <source>
        <dbReference type="EMBL" id="KAJ7302647.1"/>
    </source>
</evidence>
<dbReference type="Proteomes" id="UP001218218">
    <property type="component" value="Unassembled WGS sequence"/>
</dbReference>
<accession>A0AAD6Z0I9</accession>
<keyword evidence="3" id="KW-1185">Reference proteome</keyword>
<gene>
    <name evidence="2" type="ORF">DFH08DRAFT_945552</name>
</gene>
<proteinExistence type="predicted"/>
<dbReference type="AlphaFoldDB" id="A0AAD6Z0I9"/>
<protein>
    <submittedName>
        <fullName evidence="2">Uncharacterized protein</fullName>
    </submittedName>
</protein>